<evidence type="ECO:0008006" key="2">
    <source>
        <dbReference type="Google" id="ProtNLM"/>
    </source>
</evidence>
<dbReference type="Gene3D" id="2.40.128.270">
    <property type="match status" value="1"/>
</dbReference>
<dbReference type="InterPro" id="IPR032316">
    <property type="entry name" value="DUF4847"/>
</dbReference>
<proteinExistence type="predicted"/>
<dbReference type="PROSITE" id="PS51257">
    <property type="entry name" value="PROKAR_LIPOPROTEIN"/>
    <property type="match status" value="1"/>
</dbReference>
<sequence length="170" mass="19120">MKLKYSLLATLLLLLLGSGCDQSDDLTGIFTGKTWKLTEIRYANGDLCKDYWTSSGIFNQVAYEVSYKLKAIKNNFTLTFEGVEAGKKADGKYYGQATNAMLSGYWSADGVHRTFKTSRQDAGTEKDVLGKAFINAITNAESYVGDYNNLYIYFKEGQVKKYFLMHVVKE</sequence>
<gene>
    <name evidence="1" type="ORF">EZS27_016867</name>
</gene>
<reference evidence="1" key="1">
    <citation type="submission" date="2019-03" db="EMBL/GenBank/DDBJ databases">
        <title>Single cell metagenomics reveals metabolic interactions within the superorganism composed of flagellate Streblomastix strix and complex community of Bacteroidetes bacteria on its surface.</title>
        <authorList>
            <person name="Treitli S.C."/>
            <person name="Kolisko M."/>
            <person name="Husnik F."/>
            <person name="Keeling P."/>
            <person name="Hampl V."/>
        </authorList>
    </citation>
    <scope>NUCLEOTIDE SEQUENCE</scope>
    <source>
        <strain evidence="1">STM</strain>
    </source>
</reference>
<accession>A0A5J4RLV6</accession>
<dbReference type="Pfam" id="PF16139">
    <property type="entry name" value="DUF4847"/>
    <property type="match status" value="1"/>
</dbReference>
<comment type="caution">
    <text evidence="1">The sequence shown here is derived from an EMBL/GenBank/DDBJ whole genome shotgun (WGS) entry which is preliminary data.</text>
</comment>
<dbReference type="EMBL" id="SNRY01000954">
    <property type="protein sequence ID" value="KAA6334847.1"/>
    <property type="molecule type" value="Genomic_DNA"/>
</dbReference>
<dbReference type="InterPro" id="IPR038670">
    <property type="entry name" value="HslJ-like_sf"/>
</dbReference>
<name>A0A5J4RLV6_9ZZZZ</name>
<organism evidence="1">
    <name type="scientific">termite gut metagenome</name>
    <dbReference type="NCBI Taxonomy" id="433724"/>
    <lineage>
        <taxon>unclassified sequences</taxon>
        <taxon>metagenomes</taxon>
        <taxon>organismal metagenomes</taxon>
    </lineage>
</organism>
<evidence type="ECO:0000313" key="1">
    <source>
        <dbReference type="EMBL" id="KAA6334847.1"/>
    </source>
</evidence>
<protein>
    <recommendedName>
        <fullName evidence="2">DUF4847 domain-containing protein</fullName>
    </recommendedName>
</protein>
<dbReference type="AlphaFoldDB" id="A0A5J4RLV6"/>